<dbReference type="OrthoDB" id="9776196at2"/>
<evidence type="ECO:0000313" key="4">
    <source>
        <dbReference type="EMBL" id="TGB05002.1"/>
    </source>
</evidence>
<sequence length="233" mass="26187">MKRKGRAWLLSLVLLASGFLIAYSYQQTKTGPEMVQLNDSQWKKEYYYQQQLLNMEERNKQLREELKQKRMDIQSHESNLATSEQTVSDLVTRKNRLQQLVGELPIEGQGVEIALSDSAYIPDQEQVNQYIVHESHIHAVINELLSSGAKAIAINGQRYFSDSYIACTGPVITLDGIQHPAPFVITAIGDQDVLYSSLGLTMGVVDRLKADNIEVSLSKEENILMDAKLSTEG</sequence>
<keyword evidence="3" id="KW-0732">Signal</keyword>
<comment type="caution">
    <text evidence="4">The sequence shown here is derived from an EMBL/GenBank/DDBJ whole genome shotgun (WGS) entry which is preliminary data.</text>
</comment>
<evidence type="ECO:0000256" key="2">
    <source>
        <dbReference type="SAM" id="Coils"/>
    </source>
</evidence>
<gene>
    <name evidence="4" type="ORF">E4663_08410</name>
</gene>
<dbReference type="Pfam" id="PF05949">
    <property type="entry name" value="DUF881"/>
    <property type="match status" value="1"/>
</dbReference>
<dbReference type="PANTHER" id="PTHR37313">
    <property type="entry name" value="UPF0749 PROTEIN RV1825"/>
    <property type="match status" value="1"/>
</dbReference>
<dbReference type="RefSeq" id="WP_079480370.1">
    <property type="nucleotide sequence ID" value="NZ_FVYZ01000004.1"/>
</dbReference>
<proteinExistence type="inferred from homology"/>
<dbReference type="EMBL" id="SRJC01000001">
    <property type="protein sequence ID" value="TGB05002.1"/>
    <property type="molecule type" value="Genomic_DNA"/>
</dbReference>
<organism evidence="4 5">
    <name type="scientific">Halobacillus salinus</name>
    <dbReference type="NCBI Taxonomy" id="192814"/>
    <lineage>
        <taxon>Bacteria</taxon>
        <taxon>Bacillati</taxon>
        <taxon>Bacillota</taxon>
        <taxon>Bacilli</taxon>
        <taxon>Bacillales</taxon>
        <taxon>Bacillaceae</taxon>
        <taxon>Halobacillus</taxon>
    </lineage>
</organism>
<evidence type="ECO:0000313" key="5">
    <source>
        <dbReference type="Proteomes" id="UP000297982"/>
    </source>
</evidence>
<feature type="chain" id="PRO_5039458066" evidence="3">
    <location>
        <begin position="23"/>
        <end position="233"/>
    </location>
</feature>
<dbReference type="Proteomes" id="UP000297982">
    <property type="component" value="Unassembled WGS sequence"/>
</dbReference>
<dbReference type="PANTHER" id="PTHR37313:SF2">
    <property type="entry name" value="UPF0749 PROTEIN YLXX"/>
    <property type="match status" value="1"/>
</dbReference>
<accession>A0A4Z0H3L8</accession>
<keyword evidence="2" id="KW-0175">Coiled coil</keyword>
<dbReference type="AlphaFoldDB" id="A0A4Z0H3L8"/>
<protein>
    <submittedName>
        <fullName evidence="4">DUF881 domain-containing protein</fullName>
    </submittedName>
</protein>
<evidence type="ECO:0000256" key="3">
    <source>
        <dbReference type="SAM" id="SignalP"/>
    </source>
</evidence>
<feature type="coiled-coil region" evidence="2">
    <location>
        <begin position="52"/>
        <end position="86"/>
    </location>
</feature>
<dbReference type="InterPro" id="IPR010273">
    <property type="entry name" value="DUF881"/>
</dbReference>
<comment type="similarity">
    <text evidence="1">Belongs to the UPF0749 family.</text>
</comment>
<keyword evidence="5" id="KW-1185">Reference proteome</keyword>
<feature type="signal peptide" evidence="3">
    <location>
        <begin position="1"/>
        <end position="22"/>
    </location>
</feature>
<evidence type="ECO:0000256" key="1">
    <source>
        <dbReference type="ARBA" id="ARBA00009108"/>
    </source>
</evidence>
<name>A0A4Z0H3L8_9BACI</name>
<dbReference type="STRING" id="192814.GCA_900166575_02021"/>
<dbReference type="Gene3D" id="3.30.70.1880">
    <property type="entry name" value="Protein of unknown function DUF881"/>
    <property type="match status" value="1"/>
</dbReference>
<reference evidence="4 5" key="1">
    <citation type="journal article" date="2003" name="Int. J. Syst. Evol. Microbiol.">
        <title>Halobacillus salinus sp. nov., isolated from a salt lake on the coast of the East Sea in Korea.</title>
        <authorList>
            <person name="Yoon J.H."/>
            <person name="Kang K.H."/>
            <person name="Park Y.H."/>
        </authorList>
    </citation>
    <scope>NUCLEOTIDE SEQUENCE [LARGE SCALE GENOMIC DNA]</scope>
    <source>
        <strain evidence="4 5">HSL-3</strain>
    </source>
</reference>